<evidence type="ECO:0000313" key="1">
    <source>
        <dbReference type="EMBL" id="EEF48652.1"/>
    </source>
</evidence>
<accession>B9RIY6</accession>
<evidence type="ECO:0000313" key="2">
    <source>
        <dbReference type="Proteomes" id="UP000008311"/>
    </source>
</evidence>
<dbReference type="InParanoid" id="B9RIY6"/>
<reference evidence="2" key="1">
    <citation type="journal article" date="2010" name="Nat. Biotechnol.">
        <title>Draft genome sequence of the oilseed species Ricinus communis.</title>
        <authorList>
            <person name="Chan A.P."/>
            <person name="Crabtree J."/>
            <person name="Zhao Q."/>
            <person name="Lorenzi H."/>
            <person name="Orvis J."/>
            <person name="Puiu D."/>
            <person name="Melake-Berhan A."/>
            <person name="Jones K.M."/>
            <person name="Redman J."/>
            <person name="Chen G."/>
            <person name="Cahoon E.B."/>
            <person name="Gedil M."/>
            <person name="Stanke M."/>
            <person name="Haas B.J."/>
            <person name="Wortman J.R."/>
            <person name="Fraser-Liggett C.M."/>
            <person name="Ravel J."/>
            <person name="Rabinowicz P.D."/>
        </authorList>
    </citation>
    <scope>NUCLEOTIDE SEQUENCE [LARGE SCALE GENOMIC DNA]</scope>
    <source>
        <strain evidence="2">cv. Hale</strain>
    </source>
</reference>
<organism evidence="1 2">
    <name type="scientific">Ricinus communis</name>
    <name type="common">Castor bean</name>
    <dbReference type="NCBI Taxonomy" id="3988"/>
    <lineage>
        <taxon>Eukaryota</taxon>
        <taxon>Viridiplantae</taxon>
        <taxon>Streptophyta</taxon>
        <taxon>Embryophyta</taxon>
        <taxon>Tracheophyta</taxon>
        <taxon>Spermatophyta</taxon>
        <taxon>Magnoliopsida</taxon>
        <taxon>eudicotyledons</taxon>
        <taxon>Gunneridae</taxon>
        <taxon>Pentapetalae</taxon>
        <taxon>rosids</taxon>
        <taxon>fabids</taxon>
        <taxon>Malpighiales</taxon>
        <taxon>Euphorbiaceae</taxon>
        <taxon>Acalyphoideae</taxon>
        <taxon>Acalypheae</taxon>
        <taxon>Ricinus</taxon>
    </lineage>
</organism>
<dbReference type="Proteomes" id="UP000008311">
    <property type="component" value="Unassembled WGS sequence"/>
</dbReference>
<sequence>MLEVGPELNCLVLPESHLKSKVKGGAGGAGVLPPFPGAIPLLVAFQCLVWEVTTSTAQFAT</sequence>
<name>B9RIY6_RICCO</name>
<dbReference type="AlphaFoldDB" id="B9RIY6"/>
<proteinExistence type="predicted"/>
<gene>
    <name evidence="1" type="ORF">RCOM_1751620</name>
</gene>
<protein>
    <submittedName>
        <fullName evidence="1">Uncharacterized protein</fullName>
    </submittedName>
</protein>
<dbReference type="EMBL" id="EQ973782">
    <property type="protein sequence ID" value="EEF48652.1"/>
    <property type="molecule type" value="Genomic_DNA"/>
</dbReference>
<keyword evidence="2" id="KW-1185">Reference proteome</keyword>